<dbReference type="Proteomes" id="UP001239083">
    <property type="component" value="Unassembled WGS sequence"/>
</dbReference>
<evidence type="ECO:0000313" key="3">
    <source>
        <dbReference type="Proteomes" id="UP001239083"/>
    </source>
</evidence>
<name>A0ABU0RCE9_9MICO</name>
<gene>
    <name evidence="2" type="ORF">QFZ26_003299</name>
</gene>
<sequence>MSTARFSATARVSRVSVVRSRRRGERRISATPASA</sequence>
<evidence type="ECO:0000313" key="2">
    <source>
        <dbReference type="EMBL" id="MDQ0895744.1"/>
    </source>
</evidence>
<reference evidence="2 3" key="1">
    <citation type="submission" date="2023-07" db="EMBL/GenBank/DDBJ databases">
        <title>Comparative genomics of wheat-associated soil bacteria to identify genetic determinants of phenazine resistance.</title>
        <authorList>
            <person name="Mouncey N."/>
        </authorList>
    </citation>
    <scope>NUCLEOTIDE SEQUENCE [LARGE SCALE GENOMIC DNA]</scope>
    <source>
        <strain evidence="2 3">V3I3</strain>
    </source>
</reference>
<accession>A0ABU0RCE9</accession>
<evidence type="ECO:0000256" key="1">
    <source>
        <dbReference type="SAM" id="MobiDB-lite"/>
    </source>
</evidence>
<dbReference type="EMBL" id="JAUSYY010000001">
    <property type="protein sequence ID" value="MDQ0895744.1"/>
    <property type="molecule type" value="Genomic_DNA"/>
</dbReference>
<keyword evidence="3" id="KW-1185">Reference proteome</keyword>
<proteinExistence type="predicted"/>
<feature type="region of interest" description="Disordered" evidence="1">
    <location>
        <begin position="1"/>
        <end position="35"/>
    </location>
</feature>
<feature type="compositionally biased region" description="Low complexity" evidence="1">
    <location>
        <begin position="1"/>
        <end position="18"/>
    </location>
</feature>
<comment type="caution">
    <text evidence="2">The sequence shown here is derived from an EMBL/GenBank/DDBJ whole genome shotgun (WGS) entry which is preliminary data.</text>
</comment>
<organism evidence="2 3">
    <name type="scientific">Agromyces ramosus</name>
    <dbReference type="NCBI Taxonomy" id="33879"/>
    <lineage>
        <taxon>Bacteria</taxon>
        <taxon>Bacillati</taxon>
        <taxon>Actinomycetota</taxon>
        <taxon>Actinomycetes</taxon>
        <taxon>Micrococcales</taxon>
        <taxon>Microbacteriaceae</taxon>
        <taxon>Agromyces</taxon>
    </lineage>
</organism>
<protein>
    <submittedName>
        <fullName evidence="2">Uncharacterized protein</fullName>
    </submittedName>
</protein>